<keyword evidence="3" id="KW-1185">Reference proteome</keyword>
<keyword evidence="1" id="KW-0472">Membrane</keyword>
<accession>A0AAJ6P9S6</accession>
<dbReference type="AlphaFoldDB" id="A0AAJ6P9S6"/>
<protein>
    <submittedName>
        <fullName evidence="2">Uncharacterized protein</fullName>
    </submittedName>
</protein>
<keyword evidence="1" id="KW-0812">Transmembrane</keyword>
<gene>
    <name evidence="2" type="ORF">QI031_00195</name>
</gene>
<evidence type="ECO:0000313" key="3">
    <source>
        <dbReference type="Proteomes" id="UP001223520"/>
    </source>
</evidence>
<evidence type="ECO:0000313" key="2">
    <source>
        <dbReference type="EMBL" id="WGV25981.1"/>
    </source>
</evidence>
<dbReference type="Proteomes" id="UP001223520">
    <property type="component" value="Chromosome"/>
</dbReference>
<organism evidence="2 3">
    <name type="scientific">Halotia branconii CENA392</name>
    <dbReference type="NCBI Taxonomy" id="1539056"/>
    <lineage>
        <taxon>Bacteria</taxon>
        <taxon>Bacillati</taxon>
        <taxon>Cyanobacteriota</taxon>
        <taxon>Cyanophyceae</taxon>
        <taxon>Nostocales</taxon>
        <taxon>Nodulariaceae</taxon>
        <taxon>Halotia</taxon>
    </lineage>
</organism>
<keyword evidence="1" id="KW-1133">Transmembrane helix</keyword>
<sequence>MKRVIKRRITRPDLSQEEEDISEVSSSGLMEVLLIPLALTGVGVGCWVILQAGVRLGTIINPEVKHEKIHLQR</sequence>
<dbReference type="RefSeq" id="WP_281483238.1">
    <property type="nucleotide sequence ID" value="NZ_CP124543.1"/>
</dbReference>
<name>A0AAJ6P9S6_9CYAN</name>
<reference evidence="2 3" key="1">
    <citation type="journal article" date="2023" name="Limnol Oceanogr Lett">
        <title>Environmental adaptations by the intertidal Antarctic cyanobacterium Halotia branconii CENA392 as revealed using long-read genome sequencing.</title>
        <authorList>
            <person name="Dextro R.B."/>
            <person name="Delbaje E."/>
            <person name="Freitas P.N.N."/>
            <person name="Geraldes V."/>
            <person name="Pinto E."/>
            <person name="Long P.F."/>
            <person name="Fiore M.F."/>
        </authorList>
    </citation>
    <scope>NUCLEOTIDE SEQUENCE [LARGE SCALE GENOMIC DNA]</scope>
    <source>
        <strain evidence="2 3">CENA392</strain>
    </source>
</reference>
<feature type="transmembrane region" description="Helical" evidence="1">
    <location>
        <begin position="32"/>
        <end position="50"/>
    </location>
</feature>
<proteinExistence type="predicted"/>
<dbReference type="EMBL" id="CP124543">
    <property type="protein sequence ID" value="WGV25981.1"/>
    <property type="molecule type" value="Genomic_DNA"/>
</dbReference>
<evidence type="ECO:0000256" key="1">
    <source>
        <dbReference type="SAM" id="Phobius"/>
    </source>
</evidence>
<dbReference type="KEGG" id="hbq:QI031_00195"/>